<dbReference type="PANTHER" id="PTHR30618:SF2">
    <property type="entry name" value="ALLANTOIN PERMEASE-RELATED"/>
    <property type="match status" value="1"/>
</dbReference>
<dbReference type="AlphaFoldDB" id="A0A1Y2F3Z5"/>
<feature type="transmembrane region" description="Helical" evidence="7">
    <location>
        <begin position="201"/>
        <end position="225"/>
    </location>
</feature>
<proteinExistence type="inferred from homology"/>
<gene>
    <name evidence="8" type="ORF">BCR37DRAFT_382221</name>
</gene>
<feature type="region of interest" description="Disordered" evidence="6">
    <location>
        <begin position="524"/>
        <end position="545"/>
    </location>
</feature>
<comment type="subcellular location">
    <subcellularLocation>
        <location evidence="1">Membrane</location>
        <topology evidence="1">Multi-pass membrane protein</topology>
    </subcellularLocation>
</comment>
<comment type="similarity">
    <text evidence="2">Belongs to the purine-cytosine permease (2.A.39) family.</text>
</comment>
<dbReference type="OrthoDB" id="2018619at2759"/>
<feature type="transmembrane region" description="Helical" evidence="7">
    <location>
        <begin position="276"/>
        <end position="296"/>
    </location>
</feature>
<reference evidence="8 9" key="1">
    <citation type="submission" date="2016-07" db="EMBL/GenBank/DDBJ databases">
        <title>Pervasive Adenine N6-methylation of Active Genes in Fungi.</title>
        <authorList>
            <consortium name="DOE Joint Genome Institute"/>
            <person name="Mondo S.J."/>
            <person name="Dannebaum R.O."/>
            <person name="Kuo R.C."/>
            <person name="Labutti K."/>
            <person name="Haridas S."/>
            <person name="Kuo A."/>
            <person name="Salamov A."/>
            <person name="Ahrendt S.R."/>
            <person name="Lipzen A."/>
            <person name="Sullivan W."/>
            <person name="Andreopoulos W.B."/>
            <person name="Clum A."/>
            <person name="Lindquist E."/>
            <person name="Daum C."/>
            <person name="Ramamoorthy G.K."/>
            <person name="Gryganskyi A."/>
            <person name="Culley D."/>
            <person name="Magnuson J.K."/>
            <person name="James T.Y."/>
            <person name="O'Malley M.A."/>
            <person name="Stajich J.E."/>
            <person name="Spatafora J.W."/>
            <person name="Visel A."/>
            <person name="Grigoriev I.V."/>
        </authorList>
    </citation>
    <scope>NUCLEOTIDE SEQUENCE [LARGE SCALE GENOMIC DNA]</scope>
    <source>
        <strain evidence="8 9">12-1054</strain>
    </source>
</reference>
<evidence type="ECO:0000256" key="3">
    <source>
        <dbReference type="ARBA" id="ARBA00022692"/>
    </source>
</evidence>
<feature type="transmembrane region" description="Helical" evidence="7">
    <location>
        <begin position="397"/>
        <end position="416"/>
    </location>
</feature>
<dbReference type="PANTHER" id="PTHR30618">
    <property type="entry name" value="NCS1 FAMILY PURINE/PYRIMIDINE TRANSPORTER"/>
    <property type="match status" value="1"/>
</dbReference>
<dbReference type="Pfam" id="PF02133">
    <property type="entry name" value="Transp_cyt_pur"/>
    <property type="match status" value="1"/>
</dbReference>
<organism evidence="8 9">
    <name type="scientific">Protomyces lactucae-debilis</name>
    <dbReference type="NCBI Taxonomy" id="2754530"/>
    <lineage>
        <taxon>Eukaryota</taxon>
        <taxon>Fungi</taxon>
        <taxon>Dikarya</taxon>
        <taxon>Ascomycota</taxon>
        <taxon>Taphrinomycotina</taxon>
        <taxon>Taphrinomycetes</taxon>
        <taxon>Taphrinales</taxon>
        <taxon>Protomycetaceae</taxon>
        <taxon>Protomyces</taxon>
    </lineage>
</organism>
<evidence type="ECO:0000313" key="8">
    <source>
        <dbReference type="EMBL" id="ORY78573.1"/>
    </source>
</evidence>
<dbReference type="InterPro" id="IPR045225">
    <property type="entry name" value="Uracil/uridine/allantoin_perm"/>
</dbReference>
<evidence type="ECO:0000256" key="7">
    <source>
        <dbReference type="SAM" id="Phobius"/>
    </source>
</evidence>
<comment type="caution">
    <text evidence="8">The sequence shown here is derived from an EMBL/GenBank/DDBJ whole genome shotgun (WGS) entry which is preliminary data.</text>
</comment>
<protein>
    <submittedName>
        <fullName evidence="8">Permease for cytosine/purines, uracil, thiamine, allantoin-domain-containing protein</fullName>
    </submittedName>
</protein>
<feature type="transmembrane region" description="Helical" evidence="7">
    <location>
        <begin position="44"/>
        <end position="62"/>
    </location>
</feature>
<dbReference type="Proteomes" id="UP000193685">
    <property type="component" value="Unassembled WGS sequence"/>
</dbReference>
<dbReference type="GeneID" id="63786432"/>
<name>A0A1Y2F3Z5_PROLT</name>
<evidence type="ECO:0000256" key="1">
    <source>
        <dbReference type="ARBA" id="ARBA00004141"/>
    </source>
</evidence>
<evidence type="ECO:0000256" key="6">
    <source>
        <dbReference type="SAM" id="MobiDB-lite"/>
    </source>
</evidence>
<sequence>MVQVPSWLYSDELAREQSGKEAMLQNADLKPVEPARRLWSKRNFVAFWLADSINLNTWMIIGSSVTAGLSWWEAWVATWIGYSIVAVFICISGRIGATYHISFPVASRASWGIWFSLWPIFNRGAMACVWYGVQAWLGGQCFVLMFRSMALSYNDIGTNNLDSGRLGTRDFVGFFLFWLVSLIFIYPPVHKIRHLFTVKAIVVPIAGLLFMVWALVKAGGIGPVVHQKGTLTGSTRGWAWVTSIMACVSNFATLIVNNPDFTRFARKPSSAFYPQLITIPCGFAITCFVGVIVGSASENIYGEKLWNPLDLLSRMLDNNPSSATRAGVWFIALAFALAQLGVNIAANSVSAGSDLTAVLPRFLNIRRSGYICAIVGLLIKPWILVSDSSTFTTYLSAYSTFLSSIAGVIFADYYIVRKGYLKVDDLYSGDHRGAYYFWNGINWRAAVAYVCGVAINIGGFADAVGVKGIPNGVVKMYTLNFFLGLGLSMVIYTGLCKLSPIPACGDKWPSEVHDYIDAVDEGSDELEKYGSAEKAPQSQVQSYAT</sequence>
<keyword evidence="9" id="KW-1185">Reference proteome</keyword>
<dbReference type="FunFam" id="1.10.4160.10:FF:000001">
    <property type="entry name" value="Uracil permease, putative"/>
    <property type="match status" value="1"/>
</dbReference>
<feature type="transmembrane region" description="Helical" evidence="7">
    <location>
        <begin position="128"/>
        <end position="151"/>
    </location>
</feature>
<dbReference type="InterPro" id="IPR012681">
    <property type="entry name" value="NCS1"/>
</dbReference>
<dbReference type="EMBL" id="MCFI01000017">
    <property type="protein sequence ID" value="ORY78573.1"/>
    <property type="molecule type" value="Genomic_DNA"/>
</dbReference>
<feature type="transmembrane region" description="Helical" evidence="7">
    <location>
        <begin position="237"/>
        <end position="256"/>
    </location>
</feature>
<feature type="transmembrane region" description="Helical" evidence="7">
    <location>
        <begin position="171"/>
        <end position="189"/>
    </location>
</feature>
<dbReference type="OMA" id="GWNWRAV"/>
<feature type="transmembrane region" description="Helical" evidence="7">
    <location>
        <begin position="477"/>
        <end position="495"/>
    </location>
</feature>
<dbReference type="CDD" id="cd11482">
    <property type="entry name" value="SLC-NCS1sbd_NRT1-like"/>
    <property type="match status" value="1"/>
</dbReference>
<evidence type="ECO:0000313" key="9">
    <source>
        <dbReference type="Proteomes" id="UP000193685"/>
    </source>
</evidence>
<evidence type="ECO:0000256" key="2">
    <source>
        <dbReference type="ARBA" id="ARBA00008974"/>
    </source>
</evidence>
<dbReference type="GO" id="GO:0005886">
    <property type="term" value="C:plasma membrane"/>
    <property type="evidence" value="ECO:0007669"/>
    <property type="project" value="TreeGrafter"/>
</dbReference>
<evidence type="ECO:0000256" key="5">
    <source>
        <dbReference type="ARBA" id="ARBA00023136"/>
    </source>
</evidence>
<dbReference type="STRING" id="56484.A0A1Y2F3Z5"/>
<evidence type="ECO:0000256" key="4">
    <source>
        <dbReference type="ARBA" id="ARBA00022989"/>
    </source>
</evidence>
<dbReference type="GO" id="GO:0015205">
    <property type="term" value="F:nucleobase transmembrane transporter activity"/>
    <property type="evidence" value="ECO:0007669"/>
    <property type="project" value="TreeGrafter"/>
</dbReference>
<accession>A0A1Y2F3Z5</accession>
<keyword evidence="3 7" id="KW-0812">Transmembrane</keyword>
<feature type="transmembrane region" description="Helical" evidence="7">
    <location>
        <begin position="326"/>
        <end position="346"/>
    </location>
</feature>
<dbReference type="NCBIfam" id="TIGR00800">
    <property type="entry name" value="ncs1"/>
    <property type="match status" value="1"/>
</dbReference>
<keyword evidence="4 7" id="KW-1133">Transmembrane helix</keyword>
<feature type="transmembrane region" description="Helical" evidence="7">
    <location>
        <begin position="74"/>
        <end position="95"/>
    </location>
</feature>
<feature type="transmembrane region" description="Helical" evidence="7">
    <location>
        <begin position="367"/>
        <end position="385"/>
    </location>
</feature>
<dbReference type="InterPro" id="IPR001248">
    <property type="entry name" value="Pur-cyt_permease"/>
</dbReference>
<dbReference type="Gene3D" id="1.10.4160.10">
    <property type="entry name" value="Hydantoin permease"/>
    <property type="match status" value="1"/>
</dbReference>
<dbReference type="RefSeq" id="XP_040723454.1">
    <property type="nucleotide sequence ID" value="XM_040869833.1"/>
</dbReference>
<feature type="compositionally biased region" description="Polar residues" evidence="6">
    <location>
        <begin position="536"/>
        <end position="545"/>
    </location>
</feature>
<keyword evidence="5 7" id="KW-0472">Membrane</keyword>